<name>A0A5E4PRS6_9NEOP</name>
<feature type="chain" id="PRO_5022940221" evidence="1">
    <location>
        <begin position="17"/>
        <end position="78"/>
    </location>
</feature>
<sequence length="78" mass="8378">MKFLYVLLAIIGAALGEIAKFQKCPESPDSVCTVSEVRLTPCPNPKRCKMTAGTQSSISFDYTPILNGEAASRIVLGE</sequence>
<dbReference type="Proteomes" id="UP000324832">
    <property type="component" value="Unassembled WGS sequence"/>
</dbReference>
<organism evidence="2 3">
    <name type="scientific">Leptidea sinapis</name>
    <dbReference type="NCBI Taxonomy" id="189913"/>
    <lineage>
        <taxon>Eukaryota</taxon>
        <taxon>Metazoa</taxon>
        <taxon>Ecdysozoa</taxon>
        <taxon>Arthropoda</taxon>
        <taxon>Hexapoda</taxon>
        <taxon>Insecta</taxon>
        <taxon>Pterygota</taxon>
        <taxon>Neoptera</taxon>
        <taxon>Endopterygota</taxon>
        <taxon>Lepidoptera</taxon>
        <taxon>Glossata</taxon>
        <taxon>Ditrysia</taxon>
        <taxon>Papilionoidea</taxon>
        <taxon>Pieridae</taxon>
        <taxon>Dismorphiinae</taxon>
        <taxon>Leptidea</taxon>
    </lineage>
</organism>
<feature type="signal peptide" evidence="1">
    <location>
        <begin position="1"/>
        <end position="16"/>
    </location>
</feature>
<proteinExistence type="predicted"/>
<keyword evidence="1" id="KW-0732">Signal</keyword>
<accession>A0A5E4PRS6</accession>
<keyword evidence="3" id="KW-1185">Reference proteome</keyword>
<dbReference type="EMBL" id="FZQP02000382">
    <property type="protein sequence ID" value="VVC88730.1"/>
    <property type="molecule type" value="Genomic_DNA"/>
</dbReference>
<dbReference type="Gene3D" id="2.60.40.770">
    <property type="match status" value="1"/>
</dbReference>
<gene>
    <name evidence="2" type="ORF">LSINAPIS_LOCUS2028</name>
</gene>
<evidence type="ECO:0000256" key="1">
    <source>
        <dbReference type="SAM" id="SignalP"/>
    </source>
</evidence>
<reference evidence="2 3" key="1">
    <citation type="submission" date="2017-07" db="EMBL/GenBank/DDBJ databases">
        <authorList>
            <person name="Talla V."/>
            <person name="Backstrom N."/>
        </authorList>
    </citation>
    <scope>NUCLEOTIDE SEQUENCE [LARGE SCALE GENOMIC DNA]</scope>
</reference>
<protein>
    <submittedName>
        <fullName evidence="2">Uncharacterized protein</fullName>
    </submittedName>
</protein>
<evidence type="ECO:0000313" key="3">
    <source>
        <dbReference type="Proteomes" id="UP000324832"/>
    </source>
</evidence>
<dbReference type="AlphaFoldDB" id="A0A5E4PRS6"/>
<evidence type="ECO:0000313" key="2">
    <source>
        <dbReference type="EMBL" id="VVC88730.1"/>
    </source>
</evidence>